<dbReference type="HOGENOM" id="CLU_271449_0_0_11"/>
<dbReference type="InterPro" id="IPR019931">
    <property type="entry name" value="LPXTG_anchor"/>
</dbReference>
<dbReference type="InterPro" id="IPR046022">
    <property type="entry name" value="DUF5979"/>
</dbReference>
<evidence type="ECO:0000256" key="5">
    <source>
        <dbReference type="ARBA" id="ARBA00023088"/>
    </source>
</evidence>
<sequence length="1106" mass="115667">MMEKGESMQTSIRSLLSRAVSSRVAGVAVALLAALGIVVQGLAAPAAAEVNPQIEVTNLTLTKVNSANEQQDGQLYVKGLALLTFDWDASKTTPKEGDSFTITLPEEMKFHSTLVVPMDYDGQHVGQCTFTEKIVTCTFDAAITPLVQAGNKDIHGVGSFQLDVVSYTTQEELLFTVNHDKTVKVDLPGAGGIPKPSGGTYRPDMRLYKSYNGIMKEGDTQALWYFNFGGPRLMKALGVTFDGQTSHTITFNDTLGAGMTCPLQQIYLHAIDSEENPSQSLLLDSGTKEGPTTGDQGTFEVTGECGEMAADGTTPITLVAKGPFRAKTNYSLSYRTLFVGGTALPGTDYTNTVTVAGTQITESKTTQFVKAGSVQVAMRQGEGTFSVTKRIAADYAQQADAGMTFTVAFDYELPAGTTADSYPKWTPPVNEDNSSTLNADKRTGTATMVVKRGEEISFATPFPVGTTISNLREDTSTANPALPAGYTWKDPKFTIGTVAGTSLTIEDQKTTKVNLLNTVGAADNGFQVVKKASGAEGAAAKKFSFSYTCTLPDNTKKNGQIADVPGDETPVASPEKFPVGTTCEVTEDTAGVGIDGYTLDPAGHDAQSVTIGMGSEPTVTATFTNTYTRDMGRFSVTKTVAGDAGDKAPDTYTFDYTCKADGKDPITGTIIVGKDESKKSDEIPVGYSCTVKERVDQGQDGTAYLEGYTLDVVASPDVTIAKGAVPNIDVTNTYTLNKGTFSVKKVVQGATFTGADNTFTVQYTCTHNSVALTDEQKAGSLTLTGNGTAVTSPSLPFGTSCTIKEADGSAQRAGYAVATAYTAGQVTVGTATPSPEVTVTNTYTPLEGGFDISKTVDGDGAALAKDKEFTFDYTCTPLTGAAQVKGTVVIKGGEIGAVTDVPVGSCSVSERDATIDGASLSTVLTVDGSTNGVNNGTAVFDVRDGTTVKVAATNTYVLDRGSFSVAKTVVGGADSFTRDTFVFDYVCTDGTEGRLDVLGDGTAVEGPRVPTGTECALTERAQTANREGYTVVSELSDSGKVTITDKDTVVAVTATNTYTPVPTPTPPGKTLAKTGASNVLMLGVIGSVLALAGGVLVAVKRRRDQV</sequence>
<dbReference type="EMBL" id="AQHZ01000005">
    <property type="protein sequence ID" value="ENO19025.1"/>
    <property type="molecule type" value="Genomic_DNA"/>
</dbReference>
<name>N6W8Y3_9ACTO</name>
<dbReference type="InterPro" id="IPR057686">
    <property type="entry name" value="DUF7926"/>
</dbReference>
<keyword evidence="5" id="KW-0572">Peptidoglycan-anchor</keyword>
<evidence type="ECO:0000256" key="2">
    <source>
        <dbReference type="ARBA" id="ARBA00022512"/>
    </source>
</evidence>
<dbReference type="PROSITE" id="PS50847">
    <property type="entry name" value="GRAM_POS_ANCHORING"/>
    <property type="match status" value="1"/>
</dbReference>
<dbReference type="STRING" id="888050.HMPREF9004_0360"/>
<organism evidence="8 9">
    <name type="scientific">Schaalia cardiffensis F0333</name>
    <dbReference type="NCBI Taxonomy" id="888050"/>
    <lineage>
        <taxon>Bacteria</taxon>
        <taxon>Bacillati</taxon>
        <taxon>Actinomycetota</taxon>
        <taxon>Actinomycetes</taxon>
        <taxon>Actinomycetales</taxon>
        <taxon>Actinomycetaceae</taxon>
        <taxon>Schaalia</taxon>
    </lineage>
</organism>
<keyword evidence="6" id="KW-1133">Transmembrane helix</keyword>
<dbReference type="InterPro" id="IPR041171">
    <property type="entry name" value="SDR_Ig"/>
</dbReference>
<dbReference type="Proteomes" id="UP000013015">
    <property type="component" value="Unassembled WGS sequence"/>
</dbReference>
<dbReference type="Gene3D" id="2.60.40.1280">
    <property type="match status" value="1"/>
</dbReference>
<dbReference type="InterPro" id="IPR011252">
    <property type="entry name" value="Fibrogen-bd_dom1"/>
</dbReference>
<accession>N6W8Y3</accession>
<keyword evidence="6" id="KW-0812">Transmembrane</keyword>
<keyword evidence="3" id="KW-0964">Secreted</keyword>
<evidence type="ECO:0000256" key="1">
    <source>
        <dbReference type="ARBA" id="ARBA00004168"/>
    </source>
</evidence>
<dbReference type="GO" id="GO:0007155">
    <property type="term" value="P:cell adhesion"/>
    <property type="evidence" value="ECO:0007669"/>
    <property type="project" value="InterPro"/>
</dbReference>
<dbReference type="SUPFAM" id="SSF49401">
    <property type="entry name" value="Bacterial adhesins"/>
    <property type="match status" value="1"/>
</dbReference>
<proteinExistence type="predicted"/>
<dbReference type="Pfam" id="PF25548">
    <property type="entry name" value="DUF7926"/>
    <property type="match status" value="1"/>
</dbReference>
<comment type="subcellular location">
    <subcellularLocation>
        <location evidence="1">Secreted</location>
        <location evidence="1">Cell wall</location>
        <topology evidence="1">Peptidoglycan-anchor</topology>
    </subcellularLocation>
</comment>
<protein>
    <recommendedName>
        <fullName evidence="7">Gram-positive cocci surface proteins LPxTG domain-containing protein</fullName>
    </recommendedName>
</protein>
<evidence type="ECO:0000259" key="7">
    <source>
        <dbReference type="PROSITE" id="PS50847"/>
    </source>
</evidence>
<evidence type="ECO:0000256" key="4">
    <source>
        <dbReference type="ARBA" id="ARBA00022729"/>
    </source>
</evidence>
<gene>
    <name evidence="8" type="ORF">HMPREF9004_0360</name>
</gene>
<comment type="caution">
    <text evidence="8">The sequence shown here is derived from an EMBL/GenBank/DDBJ whole genome shotgun (WGS) entry which is preliminary data.</text>
</comment>
<reference evidence="8 9" key="1">
    <citation type="submission" date="2013-03" db="EMBL/GenBank/DDBJ databases">
        <title>Reference genome for the Human Microbiome Project.</title>
        <authorList>
            <person name="Aqrawi P."/>
            <person name="Ayvaz T."/>
            <person name="Bess C."/>
            <person name="Blankenburg K."/>
            <person name="Coyle M."/>
            <person name="Deng J."/>
            <person name="Forbes L."/>
            <person name="Fowler G."/>
            <person name="Francisco L."/>
            <person name="Fu Q."/>
            <person name="Gibbs R."/>
            <person name="Gross S."/>
            <person name="Gubbala S."/>
            <person name="Hale W."/>
            <person name="Hemphill L."/>
            <person name="Highlander S."/>
            <person name="Hirani K."/>
            <person name="Jackson L."/>
            <person name="Jakkamsetti A."/>
            <person name="Javaid M."/>
            <person name="Jayaseelan J.C."/>
            <person name="Jiang H."/>
            <person name="Joshi V."/>
            <person name="Korchina V."/>
            <person name="Kovar C."/>
            <person name="Lara F."/>
            <person name="Lee S."/>
            <person name="Liu Y."/>
            <person name="Mata R."/>
            <person name="Mathew T."/>
            <person name="Munidasa M."/>
            <person name="Muzny D."/>
            <person name="Nazareth L."/>
            <person name="Ngo R."/>
            <person name="Nguyen L."/>
            <person name="Nguyen N."/>
            <person name="Okwuonu G."/>
            <person name="Ongeri F."/>
            <person name="Palculict T."/>
            <person name="Patil S."/>
            <person name="Petrosino J."/>
            <person name="Pham C."/>
            <person name="Pham P."/>
            <person name="Pu L.-L."/>
            <person name="Qin X."/>
            <person name="Qu J."/>
            <person name="Reid J."/>
            <person name="Ross M."/>
            <person name="Ruth R."/>
            <person name="Saada N."/>
            <person name="San Lucas F."/>
            <person name="Santibanez J."/>
            <person name="Shang Y."/>
            <person name="Simmons D."/>
            <person name="Song X.-Z."/>
            <person name="Tang L.-Y."/>
            <person name="Thornton R."/>
            <person name="Warren J."/>
            <person name="Weissenberger G."/>
            <person name="Wilczek-Boney K."/>
            <person name="Worley K."/>
            <person name="Youmans B."/>
            <person name="Zhang J."/>
            <person name="Zhang L."/>
            <person name="Zhao Z."/>
            <person name="Zhou C."/>
            <person name="Zhu D."/>
            <person name="Zhu Y."/>
        </authorList>
    </citation>
    <scope>NUCLEOTIDE SEQUENCE [LARGE SCALE GENOMIC DNA]</scope>
    <source>
        <strain evidence="8 9">F0333</strain>
    </source>
</reference>
<evidence type="ECO:0000256" key="3">
    <source>
        <dbReference type="ARBA" id="ARBA00022525"/>
    </source>
</evidence>
<keyword evidence="2" id="KW-0134">Cell wall</keyword>
<dbReference type="Gene3D" id="2.60.40.1140">
    <property type="entry name" value="Collagen-binding surface protein Cna, B-type domain"/>
    <property type="match status" value="1"/>
</dbReference>
<dbReference type="InterPro" id="IPR008966">
    <property type="entry name" value="Adhesion_dom_sf"/>
</dbReference>
<dbReference type="PATRIC" id="fig|888050.3.peg.352"/>
<feature type="transmembrane region" description="Helical" evidence="6">
    <location>
        <begin position="1079"/>
        <end position="1099"/>
    </location>
</feature>
<keyword evidence="6" id="KW-0472">Membrane</keyword>
<evidence type="ECO:0000313" key="9">
    <source>
        <dbReference type="Proteomes" id="UP000013015"/>
    </source>
</evidence>
<dbReference type="Pfam" id="PF17961">
    <property type="entry name" value="Big_8"/>
    <property type="match status" value="1"/>
</dbReference>
<keyword evidence="9" id="KW-1185">Reference proteome</keyword>
<evidence type="ECO:0000313" key="8">
    <source>
        <dbReference type="EMBL" id="ENO19025.1"/>
    </source>
</evidence>
<keyword evidence="4" id="KW-0732">Signal</keyword>
<evidence type="ECO:0000256" key="6">
    <source>
        <dbReference type="SAM" id="Phobius"/>
    </source>
</evidence>
<feature type="domain" description="Gram-positive cocci surface proteins LPxTG" evidence="7">
    <location>
        <begin position="1071"/>
        <end position="1106"/>
    </location>
</feature>
<dbReference type="NCBIfam" id="TIGR01167">
    <property type="entry name" value="LPXTG_anchor"/>
    <property type="match status" value="1"/>
</dbReference>
<dbReference type="AlphaFoldDB" id="N6W8Y3"/>
<dbReference type="eggNOG" id="COG3170">
    <property type="taxonomic scope" value="Bacteria"/>
</dbReference>
<dbReference type="Pfam" id="PF19407">
    <property type="entry name" value="DUF5979"/>
    <property type="match status" value="5"/>
</dbReference>